<dbReference type="PROSITE" id="PS50928">
    <property type="entry name" value="ABC_TM1"/>
    <property type="match status" value="1"/>
</dbReference>
<dbReference type="SMART" id="SM00062">
    <property type="entry name" value="PBPb"/>
    <property type="match status" value="1"/>
</dbReference>
<gene>
    <name evidence="9" type="ORF">CHTY_001710</name>
</gene>
<evidence type="ECO:0000256" key="1">
    <source>
        <dbReference type="ARBA" id="ARBA00004141"/>
    </source>
</evidence>
<dbReference type="SUPFAM" id="SSF53850">
    <property type="entry name" value="Periplasmic binding protein-like II"/>
    <property type="match status" value="1"/>
</dbReference>
<evidence type="ECO:0000256" key="2">
    <source>
        <dbReference type="ARBA" id="ARBA00010072"/>
    </source>
</evidence>
<evidence type="ECO:0000256" key="4">
    <source>
        <dbReference type="ARBA" id="ARBA00022970"/>
    </source>
</evidence>
<keyword evidence="10" id="KW-1185">Reference proteome</keyword>
<proteinExistence type="inferred from homology"/>
<dbReference type="CDD" id="cd06261">
    <property type="entry name" value="TM_PBP2"/>
    <property type="match status" value="1"/>
</dbReference>
<keyword evidence="7" id="KW-0813">Transport</keyword>
<feature type="transmembrane region" description="Helical" evidence="7">
    <location>
        <begin position="500"/>
        <end position="521"/>
    </location>
</feature>
<evidence type="ECO:0000313" key="9">
    <source>
        <dbReference type="EMBL" id="MBP5835938.1"/>
    </source>
</evidence>
<evidence type="ECO:0000256" key="6">
    <source>
        <dbReference type="ARBA" id="ARBA00023136"/>
    </source>
</evidence>
<dbReference type="RefSeq" id="WP_203552201.1">
    <property type="nucleotide sequence ID" value="NZ_JACAOD020000006.1"/>
</dbReference>
<feature type="transmembrane region" description="Helical" evidence="7">
    <location>
        <begin position="363"/>
        <end position="388"/>
    </location>
</feature>
<dbReference type="InterPro" id="IPR043429">
    <property type="entry name" value="ArtM/GltK/GlnP/TcyL/YhdX-like"/>
</dbReference>
<feature type="domain" description="ABC transmembrane type-1" evidence="8">
    <location>
        <begin position="316"/>
        <end position="522"/>
    </location>
</feature>
<feature type="transmembrane region" description="Helical" evidence="7">
    <location>
        <begin position="468"/>
        <end position="488"/>
    </location>
</feature>
<dbReference type="SUPFAM" id="SSF161098">
    <property type="entry name" value="MetI-like"/>
    <property type="match status" value="1"/>
</dbReference>
<comment type="subcellular location">
    <subcellularLocation>
        <location evidence="7">Cell membrane</location>
        <topology evidence="7">Multi-pass membrane protein</topology>
    </subcellularLocation>
    <subcellularLocation>
        <location evidence="1">Membrane</location>
        <topology evidence="1">Multi-pass membrane protein</topology>
    </subcellularLocation>
</comment>
<sequence length="530" mass="59872">MINVNLIKEKFRSHFKKILIIVISLLFVTAIHVRLHYMSPAAKNQASRENAIILGVVNCSPPVAFDGSNVVKPDYKVQTTNGEYVSGSDVIFFKEVAKEMGKELQVKAYSGVQGVLNDLDQGIIDCAMGMMNVTDDRKEKFDAVAYYPASTKILFKKNSQASNLFAANKDKITWDLIIQEKVKATVISGSEYYRQLEKEGHQENIRSSDDHNGCLNKLEQDEVAVYISDNLIIDAATKQPKYQNDYQSAKMSGDVLPLGIYLQKNKSELKKSLDDCIKKVKAKSNNEYKDGYDYYFDIACNMEQSKPTIWRKLLTYEKGLYYSLLLSFYGLIVGFVLALLCLKLKTLSLVTGKQTRMTKMLALLIDGIVCLFKSIPVILQTFLIYNLFIRTNIPLFKGNLGTFAVGLIIIVLNTGFNLAFIMINHAQFLDKEQTRAGHALGMNDKQVFKYIIFAQTLTRTVPSLWNQFIINIKDTALFSVIGLASLLWSAQRNASVNYDTITPFLVVSVFYLVLTFITSLLSRIKFNKNK</sequence>
<accession>A0ABS5CY78</accession>
<dbReference type="EMBL" id="JACAOD020000006">
    <property type="protein sequence ID" value="MBP5835938.1"/>
    <property type="molecule type" value="Genomic_DNA"/>
</dbReference>
<dbReference type="PANTHER" id="PTHR30614">
    <property type="entry name" value="MEMBRANE COMPONENT OF AMINO ACID ABC TRANSPORTER"/>
    <property type="match status" value="1"/>
</dbReference>
<evidence type="ECO:0000256" key="7">
    <source>
        <dbReference type="RuleBase" id="RU363032"/>
    </source>
</evidence>
<dbReference type="InterPro" id="IPR035906">
    <property type="entry name" value="MetI-like_sf"/>
</dbReference>
<dbReference type="Gene3D" id="3.40.190.10">
    <property type="entry name" value="Periplasmic binding protein-like II"/>
    <property type="match status" value="2"/>
</dbReference>
<protein>
    <submittedName>
        <fullName evidence="9">Transporter substrate-binding domain-containing protein</fullName>
    </submittedName>
</protein>
<comment type="caution">
    <text evidence="9">The sequence shown here is derived from an EMBL/GenBank/DDBJ whole genome shotgun (WGS) entry which is preliminary data.</text>
</comment>
<name>A0ABS5CY78_9MOLU</name>
<feature type="transmembrane region" description="Helical" evidence="7">
    <location>
        <begin position="400"/>
        <end position="423"/>
    </location>
</feature>
<evidence type="ECO:0000313" key="10">
    <source>
        <dbReference type="Proteomes" id="UP001195571"/>
    </source>
</evidence>
<keyword evidence="4" id="KW-0029">Amino-acid transport</keyword>
<dbReference type="Proteomes" id="UP001195571">
    <property type="component" value="Unassembled WGS sequence"/>
</dbReference>
<keyword evidence="3 7" id="KW-0812">Transmembrane</keyword>
<evidence type="ECO:0000259" key="8">
    <source>
        <dbReference type="PROSITE" id="PS50928"/>
    </source>
</evidence>
<feature type="transmembrane region" description="Helical" evidence="7">
    <location>
        <begin position="320"/>
        <end position="342"/>
    </location>
</feature>
<dbReference type="Pfam" id="PF00528">
    <property type="entry name" value="BPD_transp_1"/>
    <property type="match status" value="1"/>
</dbReference>
<dbReference type="PANTHER" id="PTHR30614:SF20">
    <property type="entry name" value="GLUTAMINE TRANSPORT SYSTEM PERMEASE PROTEIN GLNP"/>
    <property type="match status" value="1"/>
</dbReference>
<dbReference type="InterPro" id="IPR000515">
    <property type="entry name" value="MetI-like"/>
</dbReference>
<keyword evidence="5 7" id="KW-1133">Transmembrane helix</keyword>
<dbReference type="Pfam" id="PF00497">
    <property type="entry name" value="SBP_bac_3"/>
    <property type="match status" value="1"/>
</dbReference>
<feature type="transmembrane region" description="Helical" evidence="7">
    <location>
        <begin position="18"/>
        <end position="37"/>
    </location>
</feature>
<organism evidence="9 10">
    <name type="scientific">Candidatus Phytoplasma meliae</name>
    <dbReference type="NCBI Taxonomy" id="1848402"/>
    <lineage>
        <taxon>Bacteria</taxon>
        <taxon>Bacillati</taxon>
        <taxon>Mycoplasmatota</taxon>
        <taxon>Mollicutes</taxon>
        <taxon>Acholeplasmatales</taxon>
        <taxon>Acholeplasmataceae</taxon>
        <taxon>Candidatus Phytoplasma</taxon>
        <taxon>16SrXIII (Mexican periwinkle virescence group)</taxon>
    </lineage>
</organism>
<reference evidence="9" key="1">
    <citation type="submission" date="2021-04" db="EMBL/GenBank/DDBJ databases">
        <title>Genomic features of Candidatus Phytoplasma meliae isolate ChTYXIII (1SrXIII-G).</title>
        <authorList>
            <person name="Fernandez F.D."/>
            <person name="Conci L.R."/>
        </authorList>
    </citation>
    <scope>NUCLEOTIDE SEQUENCE [LARGE SCALE GENOMIC DNA]</scope>
    <source>
        <strain evidence="9">ChTYXIII-Mo</strain>
    </source>
</reference>
<dbReference type="Gene3D" id="1.10.3720.10">
    <property type="entry name" value="MetI-like"/>
    <property type="match status" value="1"/>
</dbReference>
<evidence type="ECO:0000256" key="3">
    <source>
        <dbReference type="ARBA" id="ARBA00022692"/>
    </source>
</evidence>
<evidence type="ECO:0000256" key="5">
    <source>
        <dbReference type="ARBA" id="ARBA00022989"/>
    </source>
</evidence>
<comment type="similarity">
    <text evidence="2">Belongs to the binding-protein-dependent transport system permease family. HisMQ subfamily.</text>
</comment>
<keyword evidence="6 7" id="KW-0472">Membrane</keyword>
<dbReference type="InterPro" id="IPR001638">
    <property type="entry name" value="Solute-binding_3/MltF_N"/>
</dbReference>